<accession>A0A164KW32</accession>
<dbReference type="Proteomes" id="UP000076482">
    <property type="component" value="Unassembled WGS sequence"/>
</dbReference>
<evidence type="ECO:0000313" key="3">
    <source>
        <dbReference type="EMBL" id="KZD51760.1"/>
    </source>
</evidence>
<dbReference type="PATRIC" id="fig|1396.535.peg.2568"/>
<organism evidence="3 4">
    <name type="scientific">Bacillus cereus</name>
    <dbReference type="NCBI Taxonomy" id="1396"/>
    <lineage>
        <taxon>Bacteria</taxon>
        <taxon>Bacillati</taxon>
        <taxon>Bacillota</taxon>
        <taxon>Bacilli</taxon>
        <taxon>Bacillales</taxon>
        <taxon>Bacillaceae</taxon>
        <taxon>Bacillus</taxon>
        <taxon>Bacillus cereus group</taxon>
    </lineage>
</organism>
<protein>
    <submittedName>
        <fullName evidence="3">Uncharacterized protein</fullName>
    </submittedName>
</protein>
<keyword evidence="2" id="KW-0812">Transmembrane</keyword>
<proteinExistence type="predicted"/>
<comment type="caution">
    <text evidence="3">The sequence shown here is derived from an EMBL/GenBank/DDBJ whole genome shotgun (WGS) entry which is preliminary data.</text>
</comment>
<evidence type="ECO:0000256" key="2">
    <source>
        <dbReference type="SAM" id="Phobius"/>
    </source>
</evidence>
<dbReference type="RefSeq" id="WP_063263283.1">
    <property type="nucleotide sequence ID" value="NZ_LJKE01000121.1"/>
</dbReference>
<sequence>MFNPQAFLVEAVSSGELKRIRVALSTYLTKNPTNDGGEITNALNYVQKNFNEELWEMQDERKLEKDASKWTKAYLADLKSDLRNNFSKERFNHILEVGKVVHQKKKSTHMDNQPERVLQKTTKSETTRKVSVNRSRISKKGQLVISGILVAVAAAAVVYLMKE</sequence>
<keyword evidence="2" id="KW-1133">Transmembrane helix</keyword>
<feature type="region of interest" description="Disordered" evidence="1">
    <location>
        <begin position="103"/>
        <end position="125"/>
    </location>
</feature>
<feature type="compositionally biased region" description="Basic and acidic residues" evidence="1">
    <location>
        <begin position="108"/>
        <end position="125"/>
    </location>
</feature>
<keyword evidence="2" id="KW-0472">Membrane</keyword>
<dbReference type="EMBL" id="LJKE01000121">
    <property type="protein sequence ID" value="KZD51760.1"/>
    <property type="molecule type" value="Genomic_DNA"/>
</dbReference>
<evidence type="ECO:0000256" key="1">
    <source>
        <dbReference type="SAM" id="MobiDB-lite"/>
    </source>
</evidence>
<gene>
    <name evidence="3" type="ORF">B4088_5934</name>
</gene>
<evidence type="ECO:0000313" key="4">
    <source>
        <dbReference type="Proteomes" id="UP000076482"/>
    </source>
</evidence>
<name>A0A164KW32_BACCE</name>
<reference evidence="3 4" key="1">
    <citation type="submission" date="2015-09" db="EMBL/GenBank/DDBJ databases">
        <title>Bacillus cereus food isolates.</title>
        <authorList>
            <person name="Boekhorst J."/>
        </authorList>
    </citation>
    <scope>NUCLEOTIDE SEQUENCE [LARGE SCALE GENOMIC DNA]</scope>
    <source>
        <strain evidence="3 4">B4088</strain>
    </source>
</reference>
<dbReference type="AlphaFoldDB" id="A0A164KW32"/>
<feature type="transmembrane region" description="Helical" evidence="2">
    <location>
        <begin position="143"/>
        <end position="161"/>
    </location>
</feature>